<dbReference type="Gene3D" id="3.50.50.60">
    <property type="entry name" value="FAD/NAD(P)-binding domain"/>
    <property type="match status" value="3"/>
</dbReference>
<accession>A0A399FVT6</accession>
<evidence type="ECO:0000313" key="2">
    <source>
        <dbReference type="Proteomes" id="UP000265719"/>
    </source>
</evidence>
<reference evidence="1" key="1">
    <citation type="submission" date="2020-10" db="EMBL/GenBank/DDBJ databases">
        <title>De novo genome project of the cellulose decomposer Thermobifida halotolerans type strain.</title>
        <authorList>
            <person name="Nagy I."/>
            <person name="Horvath B."/>
            <person name="Kukolya J."/>
            <person name="Nagy I."/>
            <person name="Orsini M."/>
        </authorList>
    </citation>
    <scope>NUCLEOTIDE SEQUENCE</scope>
    <source>
        <strain evidence="1">DSM 44931</strain>
    </source>
</reference>
<dbReference type="Proteomes" id="UP000265719">
    <property type="component" value="Chromosome"/>
</dbReference>
<sequence length="410" mass="44921">MRRILIVGAGQSGLQLALCLLQHDYDVTIMTARTAGELASGRAVSVQTLTSDQLELERAYGLDLWENEAPPIRGSRLSSDGSDGGPAYEWTGYYRRPAQSVDERVKMSVWLDLFERMGGRVIVHPVTTSDLDHLVSMYDLTVIAAGQSGLAEMFPVTHEWTSRGMPGFLASIAYVTAVEDDPYADIQTGGWIPGVGHLLSTPSYSLNGPCRLLSINGPVVDGMAMLSWPTRMRPRQQLDLMLEAMREPLPHLYEVYKDVELVDPKAVAMDPAVPLVRDPVATLPSGGRVLGIGDTLIVSSPGFGQDANNECRSADIYLKAILEHGDRPFDEDFMRATFAEFDAFARPFYSDLVVLITTIPPHVREVYEAANTCQAVADRFVEGFNDPADMMSWFGDEKAARAFLAEVAGG</sequence>
<dbReference type="InterPro" id="IPR041654">
    <property type="entry name" value="StyA_sbd"/>
</dbReference>
<proteinExistence type="predicted"/>
<dbReference type="RefSeq" id="WP_147417023.1">
    <property type="nucleotide sequence ID" value="NZ_CP063196.1"/>
</dbReference>
<dbReference type="KEGG" id="thao:NI17_019755"/>
<keyword evidence="2" id="KW-1185">Reference proteome</keyword>
<gene>
    <name evidence="1" type="ORF">NI17_019755</name>
</gene>
<dbReference type="Gene3D" id="6.10.250.650">
    <property type="match status" value="1"/>
</dbReference>
<protein>
    <submittedName>
        <fullName evidence="1">FAD-binding oxidoreductase</fullName>
    </submittedName>
</protein>
<dbReference type="InterPro" id="IPR036188">
    <property type="entry name" value="FAD/NAD-bd_sf"/>
</dbReference>
<organism evidence="1 2">
    <name type="scientific">Thermobifida halotolerans</name>
    <dbReference type="NCBI Taxonomy" id="483545"/>
    <lineage>
        <taxon>Bacteria</taxon>
        <taxon>Bacillati</taxon>
        <taxon>Actinomycetota</taxon>
        <taxon>Actinomycetes</taxon>
        <taxon>Streptosporangiales</taxon>
        <taxon>Nocardiopsidaceae</taxon>
        <taxon>Thermobifida</taxon>
    </lineage>
</organism>
<name>A0A399FVT6_9ACTN</name>
<dbReference type="Pfam" id="PF17885">
    <property type="entry name" value="Smoa_sbd"/>
    <property type="match status" value="1"/>
</dbReference>
<dbReference type="EMBL" id="CP063196">
    <property type="protein sequence ID" value="UOE18976.1"/>
    <property type="molecule type" value="Genomic_DNA"/>
</dbReference>
<dbReference type="SUPFAM" id="SSF51905">
    <property type="entry name" value="FAD/NAD(P)-binding domain"/>
    <property type="match status" value="1"/>
</dbReference>
<dbReference type="AlphaFoldDB" id="A0A399FVT6"/>
<evidence type="ECO:0000313" key="1">
    <source>
        <dbReference type="EMBL" id="UOE18976.1"/>
    </source>
</evidence>